<sequence>MNSMGRWLPAILLFGLTTLCSCAEEPDNAYPGNTQNKALKAWMTQNRPDLLENYQEEGEYYVDVVSLGDLADSAILETESWVWYDITGRDLQGNISVARDSVYALQQGTFTPYTHYVPYYQFYGELASGTFKEGTYLAMRNPLKLGETYAAQKGFPREVELRVGAEVVLYMPATIISTEANGDGGYEGQYALSANHPMIARIKLVGRSSQPIETESVAVDDFAAANGGLDPTVPPQDDDSETASVKAGEPAPSYRWKIATSEAPQIYVNESFNPADDATGLFTYSNVYVGSQQKADEIDRKINKALVERFGTDEPGELIDPEKNVRVWYIARFLDGFVQSTNIDEVKRIVYGEVESTGTYMSYTPSLNKDKQILAWYYALPHFRYGSWGALLTVSSNAYGVVGITGTTQTSSSTNYAATYAMMNYYGMMNNYYGNNYMGNYYDDYYGSYMNGLYGGSVYNPYYVDNSTSTSTTITEVLPYTPLLIEFYIEPAQ</sequence>
<proteinExistence type="predicted"/>
<dbReference type="PROSITE" id="PS51257">
    <property type="entry name" value="PROKAR_LIPOPROTEIN"/>
    <property type="match status" value="1"/>
</dbReference>
<accession>A0A1Q6F6B3</accession>
<keyword evidence="2" id="KW-0732">Signal</keyword>
<evidence type="ECO:0000256" key="1">
    <source>
        <dbReference type="SAM" id="MobiDB-lite"/>
    </source>
</evidence>
<name>A0A1Q6F6B3_9BACT</name>
<feature type="chain" id="PRO_5010334112" evidence="2">
    <location>
        <begin position="24"/>
        <end position="493"/>
    </location>
</feature>
<dbReference type="Proteomes" id="UP000187417">
    <property type="component" value="Unassembled WGS sequence"/>
</dbReference>
<evidence type="ECO:0000313" key="4">
    <source>
        <dbReference type="Proteomes" id="UP000187417"/>
    </source>
</evidence>
<reference evidence="3 4" key="1">
    <citation type="journal article" date="2016" name="Nat. Biotechnol.">
        <title>Measurement of bacterial replication rates in microbial communities.</title>
        <authorList>
            <person name="Brown C.T."/>
            <person name="Olm M.R."/>
            <person name="Thomas B.C."/>
            <person name="Banfield J.F."/>
        </authorList>
    </citation>
    <scope>NUCLEOTIDE SEQUENCE [LARGE SCALE GENOMIC DNA]</scope>
    <source>
        <strain evidence="3">CAG:67_53_122</strain>
    </source>
</reference>
<comment type="caution">
    <text evidence="3">The sequence shown here is derived from an EMBL/GenBank/DDBJ whole genome shotgun (WGS) entry which is preliminary data.</text>
</comment>
<evidence type="ECO:0000313" key="3">
    <source>
        <dbReference type="EMBL" id="OKY94415.1"/>
    </source>
</evidence>
<dbReference type="EMBL" id="MNQH01000027">
    <property type="protein sequence ID" value="OKY94415.1"/>
    <property type="molecule type" value="Genomic_DNA"/>
</dbReference>
<dbReference type="AlphaFoldDB" id="A0A1Q6F6B3"/>
<feature type="signal peptide" evidence="2">
    <location>
        <begin position="1"/>
        <end position="23"/>
    </location>
</feature>
<feature type="region of interest" description="Disordered" evidence="1">
    <location>
        <begin position="226"/>
        <end position="247"/>
    </location>
</feature>
<dbReference type="STRING" id="28117.BHV66_05535"/>
<organism evidence="3 4">
    <name type="scientific">Alistipes putredinis</name>
    <dbReference type="NCBI Taxonomy" id="28117"/>
    <lineage>
        <taxon>Bacteria</taxon>
        <taxon>Pseudomonadati</taxon>
        <taxon>Bacteroidota</taxon>
        <taxon>Bacteroidia</taxon>
        <taxon>Bacteroidales</taxon>
        <taxon>Rikenellaceae</taxon>
        <taxon>Alistipes</taxon>
    </lineage>
</organism>
<gene>
    <name evidence="3" type="ORF">BHV66_05535</name>
</gene>
<evidence type="ECO:0000256" key="2">
    <source>
        <dbReference type="SAM" id="SignalP"/>
    </source>
</evidence>
<protein>
    <submittedName>
        <fullName evidence="3">Uncharacterized protein</fullName>
    </submittedName>
</protein>